<keyword evidence="1" id="KW-0732">Signal</keyword>
<organism evidence="2">
    <name type="scientific">Anopheles marajoara</name>
    <dbReference type="NCBI Taxonomy" id="58244"/>
    <lineage>
        <taxon>Eukaryota</taxon>
        <taxon>Metazoa</taxon>
        <taxon>Ecdysozoa</taxon>
        <taxon>Arthropoda</taxon>
        <taxon>Hexapoda</taxon>
        <taxon>Insecta</taxon>
        <taxon>Pterygota</taxon>
        <taxon>Neoptera</taxon>
        <taxon>Endopterygota</taxon>
        <taxon>Diptera</taxon>
        <taxon>Nematocera</taxon>
        <taxon>Culicoidea</taxon>
        <taxon>Culicidae</taxon>
        <taxon>Anophelinae</taxon>
        <taxon>Anopheles</taxon>
    </lineage>
</organism>
<feature type="signal peptide" evidence="1">
    <location>
        <begin position="1"/>
        <end position="28"/>
    </location>
</feature>
<name>A0A2M4C885_9DIPT</name>
<accession>A0A2M4C885</accession>
<dbReference type="AlphaFoldDB" id="A0A2M4C885"/>
<protein>
    <submittedName>
        <fullName evidence="2">Putative secreted protein</fullName>
    </submittedName>
</protein>
<dbReference type="EMBL" id="GGFJ01012402">
    <property type="protein sequence ID" value="MBW61543.1"/>
    <property type="molecule type" value="Transcribed_RNA"/>
</dbReference>
<evidence type="ECO:0000256" key="1">
    <source>
        <dbReference type="SAM" id="SignalP"/>
    </source>
</evidence>
<proteinExistence type="predicted"/>
<evidence type="ECO:0000313" key="2">
    <source>
        <dbReference type="EMBL" id="MBW61543.1"/>
    </source>
</evidence>
<sequence>MPTKYTCIPPFLSLSSSLLISLSPPVFSFSSDMILQVVRLINHIRISSVSRSSRVVYVIKTHIKTGLSYSNLAGSEGRRKEGNTFRFYYRALLDRSIDPLSHHRH</sequence>
<reference evidence="2" key="1">
    <citation type="submission" date="2018-01" db="EMBL/GenBank/DDBJ databases">
        <title>An insight into the sialome of Amazonian anophelines.</title>
        <authorList>
            <person name="Ribeiro J.M."/>
            <person name="Scarpassa V."/>
            <person name="Calvo E."/>
        </authorList>
    </citation>
    <scope>NUCLEOTIDE SEQUENCE</scope>
    <source>
        <tissue evidence="2">Salivary glands</tissue>
    </source>
</reference>
<feature type="chain" id="PRO_5014792139" evidence="1">
    <location>
        <begin position="29"/>
        <end position="105"/>
    </location>
</feature>